<dbReference type="Pfam" id="PF00561">
    <property type="entry name" value="Abhydrolase_1"/>
    <property type="match status" value="1"/>
</dbReference>
<accession>A0A9W9XIW3</accession>
<dbReference type="GO" id="GO:0017000">
    <property type="term" value="P:antibiotic biosynthetic process"/>
    <property type="evidence" value="ECO:0007669"/>
    <property type="project" value="UniProtKB-ARBA"/>
</dbReference>
<organism evidence="2 3">
    <name type="scientific">Penicillium diatomitis</name>
    <dbReference type="NCBI Taxonomy" id="2819901"/>
    <lineage>
        <taxon>Eukaryota</taxon>
        <taxon>Fungi</taxon>
        <taxon>Dikarya</taxon>
        <taxon>Ascomycota</taxon>
        <taxon>Pezizomycotina</taxon>
        <taxon>Eurotiomycetes</taxon>
        <taxon>Eurotiomycetidae</taxon>
        <taxon>Eurotiales</taxon>
        <taxon>Aspergillaceae</taxon>
        <taxon>Penicillium</taxon>
    </lineage>
</organism>
<name>A0A9W9XIW3_9EURO</name>
<protein>
    <recommendedName>
        <fullName evidence="1">AB hydrolase-1 domain-containing protein</fullName>
    </recommendedName>
</protein>
<dbReference type="PANTHER" id="PTHR43433:SF10">
    <property type="entry name" value="AB HYDROLASE-1 DOMAIN-CONTAINING PROTEIN"/>
    <property type="match status" value="1"/>
</dbReference>
<reference evidence="2" key="1">
    <citation type="submission" date="2022-12" db="EMBL/GenBank/DDBJ databases">
        <authorList>
            <person name="Petersen C."/>
        </authorList>
    </citation>
    <scope>NUCLEOTIDE SEQUENCE</scope>
    <source>
        <strain evidence="2">IBT 30728</strain>
    </source>
</reference>
<dbReference type="RefSeq" id="XP_056793569.1">
    <property type="nucleotide sequence ID" value="XM_056931538.1"/>
</dbReference>
<sequence length="186" mass="20209">MQLPDGRTLGFAEYGRSDDYPLIFIHGFPTSRPETLGIDEIVLRQRIRVITPDRNGFGLTTFDPKHTILQWPHDIQSLGQDLGLSRFAILGGSGGGPFALACADRLSPDMLSAVGIMTGAGPWEAGTHYMASLYRASAKMADRWPIDGRSMALVICSSAPVALLDAEESLVFTLWSSANRQTPSQD</sequence>
<dbReference type="AlphaFoldDB" id="A0A9W9XIW3"/>
<evidence type="ECO:0000313" key="3">
    <source>
        <dbReference type="Proteomes" id="UP001148312"/>
    </source>
</evidence>
<dbReference type="PANTHER" id="PTHR43433">
    <property type="entry name" value="HYDROLASE, ALPHA/BETA FOLD FAMILY PROTEIN"/>
    <property type="match status" value="1"/>
</dbReference>
<evidence type="ECO:0000259" key="1">
    <source>
        <dbReference type="Pfam" id="PF00561"/>
    </source>
</evidence>
<gene>
    <name evidence="2" type="ORF">N7539_001935</name>
</gene>
<evidence type="ECO:0000313" key="2">
    <source>
        <dbReference type="EMBL" id="KAJ5493189.1"/>
    </source>
</evidence>
<dbReference type="GO" id="GO:0072330">
    <property type="term" value="P:monocarboxylic acid biosynthetic process"/>
    <property type="evidence" value="ECO:0007669"/>
    <property type="project" value="UniProtKB-ARBA"/>
</dbReference>
<feature type="domain" description="AB hydrolase-1" evidence="1">
    <location>
        <begin position="20"/>
        <end position="118"/>
    </location>
</feature>
<keyword evidence="3" id="KW-1185">Reference proteome</keyword>
<proteinExistence type="predicted"/>
<dbReference type="EMBL" id="JAPWDQ010000002">
    <property type="protein sequence ID" value="KAJ5493189.1"/>
    <property type="molecule type" value="Genomic_DNA"/>
</dbReference>
<comment type="caution">
    <text evidence="2">The sequence shown here is derived from an EMBL/GenBank/DDBJ whole genome shotgun (WGS) entry which is preliminary data.</text>
</comment>
<dbReference type="InterPro" id="IPR000073">
    <property type="entry name" value="AB_hydrolase_1"/>
</dbReference>
<dbReference type="InterPro" id="IPR050471">
    <property type="entry name" value="AB_hydrolase"/>
</dbReference>
<dbReference type="SUPFAM" id="SSF53474">
    <property type="entry name" value="alpha/beta-Hydrolases"/>
    <property type="match status" value="1"/>
</dbReference>
<dbReference type="GeneID" id="81621787"/>
<dbReference type="InterPro" id="IPR029058">
    <property type="entry name" value="AB_hydrolase_fold"/>
</dbReference>
<dbReference type="Proteomes" id="UP001148312">
    <property type="component" value="Unassembled WGS sequence"/>
</dbReference>
<dbReference type="Gene3D" id="3.40.50.1820">
    <property type="entry name" value="alpha/beta hydrolase"/>
    <property type="match status" value="1"/>
</dbReference>
<reference evidence="2" key="2">
    <citation type="journal article" date="2023" name="IMA Fungus">
        <title>Comparative genomic study of the Penicillium genus elucidates a diverse pangenome and 15 lateral gene transfer events.</title>
        <authorList>
            <person name="Petersen C."/>
            <person name="Sorensen T."/>
            <person name="Nielsen M.R."/>
            <person name="Sondergaard T.E."/>
            <person name="Sorensen J.L."/>
            <person name="Fitzpatrick D.A."/>
            <person name="Frisvad J.C."/>
            <person name="Nielsen K.L."/>
        </authorList>
    </citation>
    <scope>NUCLEOTIDE SEQUENCE</scope>
    <source>
        <strain evidence="2">IBT 30728</strain>
    </source>
</reference>